<organism evidence="2 3">
    <name type="scientific">Athelia psychrophila</name>
    <dbReference type="NCBI Taxonomy" id="1759441"/>
    <lineage>
        <taxon>Eukaryota</taxon>
        <taxon>Fungi</taxon>
        <taxon>Dikarya</taxon>
        <taxon>Basidiomycota</taxon>
        <taxon>Agaricomycotina</taxon>
        <taxon>Agaricomycetes</taxon>
        <taxon>Agaricomycetidae</taxon>
        <taxon>Atheliales</taxon>
        <taxon>Atheliaceae</taxon>
        <taxon>Athelia</taxon>
    </lineage>
</organism>
<dbReference type="EMBL" id="KV417663">
    <property type="protein sequence ID" value="KZP11405.1"/>
    <property type="molecule type" value="Genomic_DNA"/>
</dbReference>
<dbReference type="STRING" id="436010.A0A166AAA0"/>
<feature type="region of interest" description="Disordered" evidence="1">
    <location>
        <begin position="1"/>
        <end position="48"/>
    </location>
</feature>
<evidence type="ECO:0000313" key="3">
    <source>
        <dbReference type="Proteomes" id="UP000076532"/>
    </source>
</evidence>
<reference evidence="2 3" key="1">
    <citation type="journal article" date="2016" name="Mol. Biol. Evol.">
        <title>Comparative Genomics of Early-Diverging Mushroom-Forming Fungi Provides Insights into the Origins of Lignocellulose Decay Capabilities.</title>
        <authorList>
            <person name="Nagy L.G."/>
            <person name="Riley R."/>
            <person name="Tritt A."/>
            <person name="Adam C."/>
            <person name="Daum C."/>
            <person name="Floudas D."/>
            <person name="Sun H."/>
            <person name="Yadav J.S."/>
            <person name="Pangilinan J."/>
            <person name="Larsson K.H."/>
            <person name="Matsuura K."/>
            <person name="Barry K."/>
            <person name="Labutti K."/>
            <person name="Kuo R."/>
            <person name="Ohm R.A."/>
            <person name="Bhattacharya S.S."/>
            <person name="Shirouzu T."/>
            <person name="Yoshinaga Y."/>
            <person name="Martin F.M."/>
            <person name="Grigoriev I.V."/>
            <person name="Hibbett D.S."/>
        </authorList>
    </citation>
    <scope>NUCLEOTIDE SEQUENCE [LARGE SCALE GENOMIC DNA]</scope>
    <source>
        <strain evidence="2 3">CBS 109695</strain>
    </source>
</reference>
<gene>
    <name evidence="2" type="ORF">FIBSPDRAFT_962277</name>
</gene>
<feature type="region of interest" description="Disordered" evidence="1">
    <location>
        <begin position="423"/>
        <end position="506"/>
    </location>
</feature>
<feature type="compositionally biased region" description="Low complexity" evidence="1">
    <location>
        <begin position="29"/>
        <end position="48"/>
    </location>
</feature>
<dbReference type="Proteomes" id="UP000076532">
    <property type="component" value="Unassembled WGS sequence"/>
</dbReference>
<sequence>MSTPKANSMDVEPTMTASGTDVPRAAIVNDSPSLASPASSPLSDALNPPYKLVEFRRSTRSTAPLVVLSAVPLNQGIVQSAPLLSAGSTEPDISEPAKSSAPPTAKQKAPSPAKRRPRKSTTVVAASTASLPPLLVAPSTSAAVAPTSASPPPPPPIAPDLALPIAPIAPRTAPVLALPIAPTAPRTAPVLALPIAPTAPRNAPVLASPIAPTAPPTAPVLAWPIAPIAPPTAPVLALPVAPTAPLTAPVLASPIAPTGNTSQARELQTLRVSQAGLKSAFERLEKKVVDSNARILGVRNDLKQHEVDSSKQLKSTAATVTTNYTNEFVALERMLGDAFKFQAHRVQMLEERPDNTCMFDDLEGRLSALETAHNETRDHVNDVDSSYVEATLRLEGLERAVHERTSLQARMDVLSSQLARQTAAATAVTSPPAPPAHAPSLPRPSVTAPHVPSHLRPVVAPPPRVQANSSQAPSSSSSHGAQRATGRSSTKRPSEGDLRTSRKRTRVVDNANEVPVLSPKVWAGLRATLAAFANEENGPPIRMTAEMWDGLRGAHEIFSTITEKN</sequence>
<name>A0A166AAA0_9AGAM</name>
<feature type="compositionally biased region" description="Low complexity" evidence="1">
    <location>
        <begin position="465"/>
        <end position="482"/>
    </location>
</feature>
<keyword evidence="3" id="KW-1185">Reference proteome</keyword>
<proteinExistence type="predicted"/>
<feature type="region of interest" description="Disordered" evidence="1">
    <location>
        <begin position="86"/>
        <end position="125"/>
    </location>
</feature>
<dbReference type="AlphaFoldDB" id="A0A166AAA0"/>
<evidence type="ECO:0000313" key="2">
    <source>
        <dbReference type="EMBL" id="KZP11405.1"/>
    </source>
</evidence>
<evidence type="ECO:0000256" key="1">
    <source>
        <dbReference type="SAM" id="MobiDB-lite"/>
    </source>
</evidence>
<protein>
    <submittedName>
        <fullName evidence="2">Uncharacterized protein</fullName>
    </submittedName>
</protein>
<accession>A0A166AAA0</accession>